<evidence type="ECO:0000259" key="14">
    <source>
        <dbReference type="Pfam" id="PF00725"/>
    </source>
</evidence>
<reference evidence="16 17" key="1">
    <citation type="submission" date="2016-10" db="EMBL/GenBank/DDBJ databases">
        <authorList>
            <person name="de Groot N.N."/>
        </authorList>
    </citation>
    <scope>NUCLEOTIDE SEQUENCE [LARGE SCALE GENOMIC DNA]</scope>
    <source>
        <strain evidence="16 17">DSM 45317</strain>
    </source>
</reference>
<evidence type="ECO:0000256" key="2">
    <source>
        <dbReference type="ARBA" id="ARBA00005086"/>
    </source>
</evidence>
<accession>A0A1I4ESK8</accession>
<evidence type="ECO:0000256" key="12">
    <source>
        <dbReference type="ARBA" id="ARBA00049556"/>
    </source>
</evidence>
<evidence type="ECO:0000256" key="10">
    <source>
        <dbReference type="ARBA" id="ARBA00023239"/>
    </source>
</evidence>
<dbReference type="SUPFAM" id="SSF52096">
    <property type="entry name" value="ClpP/crotonase"/>
    <property type="match status" value="1"/>
</dbReference>
<evidence type="ECO:0000256" key="3">
    <source>
        <dbReference type="ARBA" id="ARBA00007005"/>
    </source>
</evidence>
<dbReference type="InterPro" id="IPR008927">
    <property type="entry name" value="6-PGluconate_DH-like_C_sf"/>
</dbReference>
<evidence type="ECO:0000256" key="4">
    <source>
        <dbReference type="ARBA" id="ARBA00009463"/>
    </source>
</evidence>
<evidence type="ECO:0000256" key="1">
    <source>
        <dbReference type="ARBA" id="ARBA00005005"/>
    </source>
</evidence>
<sequence length="715" mass="75155">MTAVFEDEVVTTALVRYLRVPGLAGELALITLDNGHDHTRPSTFGPGGLASLDAALDEIAAHSPAPAAIAVTGKPFIFAVGADLSGVPSVTDAAAAREIAETGHRVFRRLKDSTVPTFAFVNGAALGGGLELALHCHYRTIATTSVVAFPEAFLGLVPGWGGTQLLPNLIGIDAAVTVIVENALAQNKMTPGPKAAKLGIADAVFEPADFLERSLEWAAGVLGGDVAVSRPEVDRGAWDAAIGRAKAIVAGRTRNASPGAVRTVELLDLARNGVDGDASAGSRRELASGGEQRGPFSVGTAAEDDALTELLLSDPLRASLYSFDLVNKRAKRPAGAPDKSLARKVTKVGVVGAGLMASQLAMLFVRRLEVPVVLTDIDQARVDKGVGYVHAELDKLAARGRLSQDKLNRLKGLVTGSLSKDVFADADLVIEAVFEEMSVKQQVFAEVEAVVSDTCVLATNTSALSVTEMASKLEHPERVVGLHFFNPVAVLPLLEVVRAEQTDDASLATAFAVGKSLKKSCVLVADAPAFVVNRLLTRFLGEVTASVEQGTPVAVADRALDPLGLPMTPFELLTLVGPPVALHVAERMHEAFPDRFHVGEGLRKMVELGKSSVYSEPGVVDPDLAGIGYGSPAHPTPLTEEQVRERAERALAEEIRLMLDEGVVQAVQDIDLCMLLGAGWPFWLGGISAYLDRIGVSEAVTGKRFLPKGVASLPA</sequence>
<dbReference type="GO" id="GO:0006635">
    <property type="term" value="P:fatty acid beta-oxidation"/>
    <property type="evidence" value="ECO:0007669"/>
    <property type="project" value="UniProtKB-UniPathway"/>
</dbReference>
<dbReference type="Proteomes" id="UP000199152">
    <property type="component" value="Unassembled WGS sequence"/>
</dbReference>
<dbReference type="FunFam" id="3.40.50.720:FF:000009">
    <property type="entry name" value="Fatty oxidation complex, alpha subunit"/>
    <property type="match status" value="1"/>
</dbReference>
<comment type="pathway">
    <text evidence="1">Lipid metabolism; fatty acid beta-oxidation.</text>
</comment>
<comment type="pathway">
    <text evidence="2">Lipid metabolism; butanoate metabolism.</text>
</comment>
<dbReference type="Gene3D" id="1.10.1040.50">
    <property type="match status" value="1"/>
</dbReference>
<feature type="domain" description="3-hydroxyacyl-CoA dehydrogenase NAD binding" evidence="15">
    <location>
        <begin position="347"/>
        <end position="526"/>
    </location>
</feature>
<comment type="similarity">
    <text evidence="4">Belongs to the 3-hydroxyacyl-CoA dehydrogenase family.</text>
</comment>
<dbReference type="Pfam" id="PF02737">
    <property type="entry name" value="3HCDH_N"/>
    <property type="match status" value="1"/>
</dbReference>
<gene>
    <name evidence="16" type="ORF">SAMN04488085_106172</name>
</gene>
<keyword evidence="11" id="KW-0511">Multifunctional enzyme</keyword>
<keyword evidence="5" id="KW-0276">Fatty acid metabolism</keyword>
<dbReference type="Gene3D" id="3.40.50.720">
    <property type="entry name" value="NAD(P)-binding Rossmann-like Domain"/>
    <property type="match status" value="1"/>
</dbReference>
<comment type="catalytic activity">
    <reaction evidence="12">
        <text>a (3S)-3-hydroxyacyl-CoA + NAD(+) = a 3-oxoacyl-CoA + NADH + H(+)</text>
        <dbReference type="Rhea" id="RHEA:22432"/>
        <dbReference type="ChEBI" id="CHEBI:15378"/>
        <dbReference type="ChEBI" id="CHEBI:57318"/>
        <dbReference type="ChEBI" id="CHEBI:57540"/>
        <dbReference type="ChEBI" id="CHEBI:57945"/>
        <dbReference type="ChEBI" id="CHEBI:90726"/>
        <dbReference type="EC" id="1.1.1.35"/>
    </reaction>
</comment>
<evidence type="ECO:0000256" key="9">
    <source>
        <dbReference type="ARBA" id="ARBA00023098"/>
    </source>
</evidence>
<comment type="similarity">
    <text evidence="3">In the central section; belongs to the 3-hydroxyacyl-CoA dehydrogenase family.</text>
</comment>
<evidence type="ECO:0000256" key="7">
    <source>
        <dbReference type="ARBA" id="ARBA00023002"/>
    </source>
</evidence>
<keyword evidence="8" id="KW-0520">NAD</keyword>
<dbReference type="InterPro" id="IPR001753">
    <property type="entry name" value="Enoyl-CoA_hydra/iso"/>
</dbReference>
<dbReference type="Gene3D" id="3.90.226.10">
    <property type="entry name" value="2-enoyl-CoA Hydratase, Chain A, domain 1"/>
    <property type="match status" value="1"/>
</dbReference>
<dbReference type="STRING" id="504800.SAMN04488085_106172"/>
<dbReference type="PANTHER" id="PTHR43612:SF3">
    <property type="entry name" value="TRIFUNCTIONAL ENZYME SUBUNIT ALPHA, MITOCHONDRIAL"/>
    <property type="match status" value="1"/>
</dbReference>
<dbReference type="CDD" id="cd06558">
    <property type="entry name" value="crotonase-like"/>
    <property type="match status" value="1"/>
</dbReference>
<organism evidence="16 17">
    <name type="scientific">Geodermatophilus ruber</name>
    <dbReference type="NCBI Taxonomy" id="504800"/>
    <lineage>
        <taxon>Bacteria</taxon>
        <taxon>Bacillati</taxon>
        <taxon>Actinomycetota</taxon>
        <taxon>Actinomycetes</taxon>
        <taxon>Geodermatophilales</taxon>
        <taxon>Geodermatophilaceae</taxon>
        <taxon>Geodermatophilus</taxon>
    </lineage>
</organism>
<evidence type="ECO:0000256" key="6">
    <source>
        <dbReference type="ARBA" id="ARBA00022963"/>
    </source>
</evidence>
<dbReference type="InterPro" id="IPR050136">
    <property type="entry name" value="FA_oxidation_alpha_subunit"/>
</dbReference>
<keyword evidence="6" id="KW-0442">Lipid degradation</keyword>
<dbReference type="GO" id="GO:0016509">
    <property type="term" value="F:long-chain (3S)-3-hydroxyacyl-CoA dehydrogenase (NAD+) activity"/>
    <property type="evidence" value="ECO:0007669"/>
    <property type="project" value="TreeGrafter"/>
</dbReference>
<keyword evidence="7" id="KW-0560">Oxidoreductase</keyword>
<dbReference type="InterPro" id="IPR006176">
    <property type="entry name" value="3-OHacyl-CoA_DH_NAD-bd"/>
</dbReference>
<proteinExistence type="inferred from homology"/>
<dbReference type="PANTHER" id="PTHR43612">
    <property type="entry name" value="TRIFUNCTIONAL ENZYME SUBUNIT ALPHA"/>
    <property type="match status" value="1"/>
</dbReference>
<evidence type="ECO:0000313" key="17">
    <source>
        <dbReference type="Proteomes" id="UP000199152"/>
    </source>
</evidence>
<dbReference type="RefSeq" id="WP_091324558.1">
    <property type="nucleotide sequence ID" value="NZ_FOSW01000006.1"/>
</dbReference>
<dbReference type="InParanoid" id="A0A1I4ESK8"/>
<evidence type="ECO:0000259" key="15">
    <source>
        <dbReference type="Pfam" id="PF02737"/>
    </source>
</evidence>
<dbReference type="Pfam" id="PF00725">
    <property type="entry name" value="3HCDH"/>
    <property type="match status" value="1"/>
</dbReference>
<dbReference type="AlphaFoldDB" id="A0A1I4ESK8"/>
<dbReference type="FunCoup" id="A0A1I4ESK8">
    <property type="interactions" value="334"/>
</dbReference>
<dbReference type="InterPro" id="IPR006108">
    <property type="entry name" value="3HC_DH_C"/>
</dbReference>
<keyword evidence="17" id="KW-1185">Reference proteome</keyword>
<dbReference type="InterPro" id="IPR029045">
    <property type="entry name" value="ClpP/crotonase-like_dom_sf"/>
</dbReference>
<evidence type="ECO:0000256" key="13">
    <source>
        <dbReference type="SAM" id="MobiDB-lite"/>
    </source>
</evidence>
<dbReference type="EMBL" id="FOSW01000006">
    <property type="protein sequence ID" value="SFL08725.1"/>
    <property type="molecule type" value="Genomic_DNA"/>
</dbReference>
<dbReference type="GO" id="GO:0004300">
    <property type="term" value="F:enoyl-CoA hydratase activity"/>
    <property type="evidence" value="ECO:0007669"/>
    <property type="project" value="TreeGrafter"/>
</dbReference>
<feature type="region of interest" description="Disordered" evidence="13">
    <location>
        <begin position="276"/>
        <end position="298"/>
    </location>
</feature>
<dbReference type="SUPFAM" id="SSF51735">
    <property type="entry name" value="NAD(P)-binding Rossmann-fold domains"/>
    <property type="match status" value="1"/>
</dbReference>
<dbReference type="GO" id="GO:0070403">
    <property type="term" value="F:NAD+ binding"/>
    <property type="evidence" value="ECO:0007669"/>
    <property type="project" value="InterPro"/>
</dbReference>
<feature type="domain" description="3-hydroxyacyl-CoA dehydrogenase C-terminal" evidence="14">
    <location>
        <begin position="530"/>
        <end position="619"/>
    </location>
</feature>
<evidence type="ECO:0000256" key="11">
    <source>
        <dbReference type="ARBA" id="ARBA00023268"/>
    </source>
</evidence>
<dbReference type="UniPathway" id="UPA00659"/>
<dbReference type="OrthoDB" id="9771883at2"/>
<dbReference type="Pfam" id="PF00378">
    <property type="entry name" value="ECH_1"/>
    <property type="match status" value="1"/>
</dbReference>
<keyword evidence="9" id="KW-0443">Lipid metabolism</keyword>
<protein>
    <submittedName>
        <fullName evidence="16">3-hydroxyacyl-CoA dehydrogenase</fullName>
    </submittedName>
</protein>
<keyword evidence="10" id="KW-0456">Lyase</keyword>
<dbReference type="InterPro" id="IPR036291">
    <property type="entry name" value="NAD(P)-bd_dom_sf"/>
</dbReference>
<name>A0A1I4ESK8_9ACTN</name>
<evidence type="ECO:0000313" key="16">
    <source>
        <dbReference type="EMBL" id="SFL08725.1"/>
    </source>
</evidence>
<evidence type="ECO:0000256" key="8">
    <source>
        <dbReference type="ARBA" id="ARBA00023027"/>
    </source>
</evidence>
<evidence type="ECO:0000256" key="5">
    <source>
        <dbReference type="ARBA" id="ARBA00022832"/>
    </source>
</evidence>
<dbReference type="SUPFAM" id="SSF48179">
    <property type="entry name" value="6-phosphogluconate dehydrogenase C-terminal domain-like"/>
    <property type="match status" value="2"/>
</dbReference>